<evidence type="ECO:0000313" key="9">
    <source>
        <dbReference type="Ensembl" id="ENSSVLP00005004758.1"/>
    </source>
</evidence>
<reference evidence="9" key="1">
    <citation type="submission" date="2025-08" db="UniProtKB">
        <authorList>
            <consortium name="Ensembl"/>
        </authorList>
    </citation>
    <scope>IDENTIFICATION</scope>
</reference>
<name>A0A8D2AQX7_SCIVU</name>
<feature type="domain" description="Ig-like" evidence="8">
    <location>
        <begin position="13"/>
        <end position="130"/>
    </location>
</feature>
<evidence type="ECO:0000256" key="2">
    <source>
        <dbReference type="ARBA" id="ARBA00022859"/>
    </source>
</evidence>
<dbReference type="Pfam" id="PF07686">
    <property type="entry name" value="V-set"/>
    <property type="match status" value="1"/>
</dbReference>
<organism evidence="9 10">
    <name type="scientific">Sciurus vulgaris</name>
    <name type="common">Eurasian red squirrel</name>
    <dbReference type="NCBI Taxonomy" id="55149"/>
    <lineage>
        <taxon>Eukaryota</taxon>
        <taxon>Metazoa</taxon>
        <taxon>Chordata</taxon>
        <taxon>Craniata</taxon>
        <taxon>Vertebrata</taxon>
        <taxon>Euteleostomi</taxon>
        <taxon>Mammalia</taxon>
        <taxon>Eutheria</taxon>
        <taxon>Euarchontoglires</taxon>
        <taxon>Glires</taxon>
        <taxon>Rodentia</taxon>
        <taxon>Sciuromorpha</taxon>
        <taxon>Sciuridae</taxon>
        <taxon>Sciurinae</taxon>
        <taxon>Sciurini</taxon>
        <taxon>Sciurus</taxon>
    </lineage>
</organism>
<feature type="signal peptide" evidence="7">
    <location>
        <begin position="1"/>
        <end position="21"/>
    </location>
</feature>
<dbReference type="OrthoDB" id="8947657at2759"/>
<dbReference type="SMART" id="SM00409">
    <property type="entry name" value="IG"/>
    <property type="match status" value="1"/>
</dbReference>
<keyword evidence="5" id="KW-0393">Immunoglobulin domain</keyword>
<dbReference type="InterPro" id="IPR003599">
    <property type="entry name" value="Ig_sub"/>
</dbReference>
<evidence type="ECO:0000313" key="10">
    <source>
        <dbReference type="Proteomes" id="UP000694564"/>
    </source>
</evidence>
<evidence type="ECO:0000256" key="1">
    <source>
        <dbReference type="ARBA" id="ARBA00022729"/>
    </source>
</evidence>
<sequence length="140" mass="15373">MLWMTILLLLGLPFTLKGSGAQTVTQPDLQVTVSEGVQLELRCNGSYAATLYFFWYVQYPGQNLELLLKYVARDTVVKGIKGFEAEFRKSESSFNLRKPSAHWSDSAVYFCAVNGTVPGAAGGAEHKPLEMETSVTQSTA</sequence>
<keyword evidence="1 7" id="KW-0732">Signal</keyword>
<evidence type="ECO:0000256" key="4">
    <source>
        <dbReference type="ARBA" id="ARBA00023170"/>
    </source>
</evidence>
<reference evidence="9" key="2">
    <citation type="submission" date="2025-09" db="UniProtKB">
        <authorList>
            <consortium name="Ensembl"/>
        </authorList>
    </citation>
    <scope>IDENTIFICATION</scope>
</reference>
<dbReference type="Gene3D" id="2.60.40.10">
    <property type="entry name" value="Immunoglobulins"/>
    <property type="match status" value="1"/>
</dbReference>
<evidence type="ECO:0000256" key="6">
    <source>
        <dbReference type="ARBA" id="ARBA00043266"/>
    </source>
</evidence>
<protein>
    <recommendedName>
        <fullName evidence="8">Ig-like domain-containing protein</fullName>
    </recommendedName>
</protein>
<dbReference type="AlphaFoldDB" id="A0A8D2AQX7"/>
<keyword evidence="6" id="KW-1279">T cell receptor</keyword>
<dbReference type="SUPFAM" id="SSF48726">
    <property type="entry name" value="Immunoglobulin"/>
    <property type="match status" value="1"/>
</dbReference>
<dbReference type="GeneTree" id="ENSGT00940000153073"/>
<keyword evidence="2" id="KW-0391">Immunity</keyword>
<evidence type="ECO:0000256" key="7">
    <source>
        <dbReference type="SAM" id="SignalP"/>
    </source>
</evidence>
<dbReference type="Ensembl" id="ENSSVLT00005005244.1">
    <property type="protein sequence ID" value="ENSSVLP00005004758.1"/>
    <property type="gene ID" value="ENSSVLG00005003805.1"/>
</dbReference>
<keyword evidence="4" id="KW-0675">Receptor</keyword>
<dbReference type="InterPro" id="IPR013106">
    <property type="entry name" value="Ig_V-set"/>
</dbReference>
<keyword evidence="10" id="KW-1185">Reference proteome</keyword>
<dbReference type="Proteomes" id="UP000694564">
    <property type="component" value="Chromosome 2"/>
</dbReference>
<dbReference type="InterPro" id="IPR051287">
    <property type="entry name" value="TCR_variable_region"/>
</dbReference>
<dbReference type="InterPro" id="IPR036179">
    <property type="entry name" value="Ig-like_dom_sf"/>
</dbReference>
<evidence type="ECO:0000256" key="3">
    <source>
        <dbReference type="ARBA" id="ARBA00023130"/>
    </source>
</evidence>
<evidence type="ECO:0000256" key="5">
    <source>
        <dbReference type="ARBA" id="ARBA00023319"/>
    </source>
</evidence>
<dbReference type="InterPro" id="IPR013783">
    <property type="entry name" value="Ig-like_fold"/>
</dbReference>
<dbReference type="PANTHER" id="PTHR19367:SF8">
    <property type="entry name" value="T CELL RECEPTOR ALPHA VARIABLE 3"/>
    <property type="match status" value="1"/>
</dbReference>
<dbReference type="PANTHER" id="PTHR19367">
    <property type="entry name" value="T-CELL RECEPTOR ALPHA CHAIN V REGION"/>
    <property type="match status" value="1"/>
</dbReference>
<dbReference type="PROSITE" id="PS50835">
    <property type="entry name" value="IG_LIKE"/>
    <property type="match status" value="1"/>
</dbReference>
<proteinExistence type="predicted"/>
<accession>A0A8D2AQX7</accession>
<feature type="chain" id="PRO_5034701492" description="Ig-like domain-containing protein" evidence="7">
    <location>
        <begin position="22"/>
        <end position="140"/>
    </location>
</feature>
<keyword evidence="3" id="KW-1064">Adaptive immunity</keyword>
<evidence type="ECO:0000259" key="8">
    <source>
        <dbReference type="PROSITE" id="PS50835"/>
    </source>
</evidence>
<dbReference type="GO" id="GO:0042101">
    <property type="term" value="C:T cell receptor complex"/>
    <property type="evidence" value="ECO:0007669"/>
    <property type="project" value="UniProtKB-KW"/>
</dbReference>
<dbReference type="GO" id="GO:0002250">
    <property type="term" value="P:adaptive immune response"/>
    <property type="evidence" value="ECO:0007669"/>
    <property type="project" value="UniProtKB-KW"/>
</dbReference>
<dbReference type="InterPro" id="IPR007110">
    <property type="entry name" value="Ig-like_dom"/>
</dbReference>